<feature type="domain" description="Protein kinase" evidence="14">
    <location>
        <begin position="831"/>
        <end position="1099"/>
    </location>
</feature>
<gene>
    <name evidence="17 18" type="primary">LOC108564018</name>
</gene>
<dbReference type="EC" id="2.7.10.2" evidence="1"/>
<feature type="domain" description="Protein kinase" evidence="14">
    <location>
        <begin position="462"/>
        <end position="718"/>
    </location>
</feature>
<organism evidence="16 18">
    <name type="scientific">Nicrophorus vespilloides</name>
    <name type="common">Boreal carrion beetle</name>
    <dbReference type="NCBI Taxonomy" id="110193"/>
    <lineage>
        <taxon>Eukaryota</taxon>
        <taxon>Metazoa</taxon>
        <taxon>Ecdysozoa</taxon>
        <taxon>Arthropoda</taxon>
        <taxon>Hexapoda</taxon>
        <taxon>Insecta</taxon>
        <taxon>Pterygota</taxon>
        <taxon>Neoptera</taxon>
        <taxon>Endopterygota</taxon>
        <taxon>Coleoptera</taxon>
        <taxon>Polyphaga</taxon>
        <taxon>Staphyliniformia</taxon>
        <taxon>Silphidae</taxon>
        <taxon>Nicrophorinae</taxon>
        <taxon>Nicrophorus</taxon>
    </lineage>
</organism>
<evidence type="ECO:0000256" key="12">
    <source>
        <dbReference type="PROSITE-ProRule" id="PRU10141"/>
    </source>
</evidence>
<dbReference type="InterPro" id="IPR008266">
    <property type="entry name" value="Tyr_kinase_AS"/>
</dbReference>
<dbReference type="SUPFAM" id="SSF55550">
    <property type="entry name" value="SH2 domain"/>
    <property type="match status" value="1"/>
</dbReference>
<evidence type="ECO:0000259" key="14">
    <source>
        <dbReference type="PROSITE" id="PS50011"/>
    </source>
</evidence>
<evidence type="ECO:0000313" key="17">
    <source>
        <dbReference type="RefSeq" id="XP_017778377.1"/>
    </source>
</evidence>
<evidence type="ECO:0000256" key="3">
    <source>
        <dbReference type="ARBA" id="ARBA00022679"/>
    </source>
</evidence>
<evidence type="ECO:0000256" key="4">
    <source>
        <dbReference type="ARBA" id="ARBA00022737"/>
    </source>
</evidence>
<evidence type="ECO:0000256" key="6">
    <source>
        <dbReference type="ARBA" id="ARBA00022777"/>
    </source>
</evidence>
<dbReference type="SMART" id="SM00295">
    <property type="entry name" value="B41"/>
    <property type="match status" value="1"/>
</dbReference>
<evidence type="ECO:0000256" key="8">
    <source>
        <dbReference type="ARBA" id="ARBA00022999"/>
    </source>
</evidence>
<dbReference type="Gene3D" id="1.10.510.10">
    <property type="entry name" value="Transferase(Phosphotransferase) domain 1"/>
    <property type="match status" value="2"/>
</dbReference>
<dbReference type="PROSITE" id="PS50011">
    <property type="entry name" value="PROTEIN_KINASE_DOM"/>
    <property type="match status" value="2"/>
</dbReference>
<dbReference type="InterPro" id="IPR011009">
    <property type="entry name" value="Kinase-like_dom_sf"/>
</dbReference>
<evidence type="ECO:0000256" key="7">
    <source>
        <dbReference type="ARBA" id="ARBA00022840"/>
    </source>
</evidence>
<dbReference type="RefSeq" id="XP_017778378.1">
    <property type="nucleotide sequence ID" value="XM_017922889.1"/>
</dbReference>
<dbReference type="PROSITE" id="PS50057">
    <property type="entry name" value="FERM_3"/>
    <property type="match status" value="1"/>
</dbReference>
<dbReference type="RefSeq" id="XP_017778377.1">
    <property type="nucleotide sequence ID" value="XM_017922888.1"/>
</dbReference>
<reference evidence="17 18" key="1">
    <citation type="submission" date="2025-05" db="UniProtKB">
        <authorList>
            <consortium name="RefSeq"/>
        </authorList>
    </citation>
    <scope>IDENTIFICATION</scope>
    <source>
        <tissue evidence="17 18">Whole Larva</tissue>
    </source>
</reference>
<dbReference type="InterPro" id="IPR036860">
    <property type="entry name" value="SH2_dom_sf"/>
</dbReference>
<evidence type="ECO:0000256" key="5">
    <source>
        <dbReference type="ARBA" id="ARBA00022741"/>
    </source>
</evidence>
<dbReference type="InterPro" id="IPR017441">
    <property type="entry name" value="Protein_kinase_ATP_BS"/>
</dbReference>
<dbReference type="SMART" id="SM00219">
    <property type="entry name" value="TyrKc"/>
    <property type="match status" value="2"/>
</dbReference>
<dbReference type="InterPro" id="IPR001245">
    <property type="entry name" value="Ser-Thr/Tyr_kinase_cat_dom"/>
</dbReference>
<dbReference type="InterPro" id="IPR019748">
    <property type="entry name" value="FERM_central"/>
</dbReference>
<dbReference type="PANTHER" id="PTHR45807:SF7">
    <property type="entry name" value="TYROSINE-PROTEIN KINASE HOPSCOTCH"/>
    <property type="match status" value="1"/>
</dbReference>
<dbReference type="InterPro" id="IPR051286">
    <property type="entry name" value="JAK"/>
</dbReference>
<evidence type="ECO:0000256" key="9">
    <source>
        <dbReference type="ARBA" id="ARBA00023137"/>
    </source>
</evidence>
<dbReference type="SUPFAM" id="SSF56112">
    <property type="entry name" value="Protein kinase-like (PK-like)"/>
    <property type="match status" value="2"/>
</dbReference>
<dbReference type="Proteomes" id="UP000695000">
    <property type="component" value="Unplaced"/>
</dbReference>
<dbReference type="InterPro" id="IPR019749">
    <property type="entry name" value="Band_41_domain"/>
</dbReference>
<dbReference type="Pfam" id="PF07714">
    <property type="entry name" value="PK_Tyr_Ser-Thr"/>
    <property type="match status" value="2"/>
</dbReference>
<evidence type="ECO:0000313" key="18">
    <source>
        <dbReference type="RefSeq" id="XP_017778378.1"/>
    </source>
</evidence>
<evidence type="ECO:0000256" key="1">
    <source>
        <dbReference type="ARBA" id="ARBA00011903"/>
    </source>
</evidence>
<evidence type="ECO:0000256" key="11">
    <source>
        <dbReference type="PROSITE-ProRule" id="PRU00191"/>
    </source>
</evidence>
<dbReference type="PROSITE" id="PS00107">
    <property type="entry name" value="PROTEIN_KINASE_ATP"/>
    <property type="match status" value="1"/>
</dbReference>
<feature type="domain" description="FERM" evidence="15">
    <location>
        <begin position="4"/>
        <end position="302"/>
    </location>
</feature>
<dbReference type="InterPro" id="IPR041381">
    <property type="entry name" value="JAK1-3/TYK2_PHL_dom"/>
</dbReference>
<dbReference type="InterPro" id="IPR016251">
    <property type="entry name" value="Tyr_kinase_non-rcpt_Jak/Tyk2"/>
</dbReference>
<keyword evidence="16" id="KW-1185">Reference proteome</keyword>
<dbReference type="InterPro" id="IPR000299">
    <property type="entry name" value="FERM_domain"/>
</dbReference>
<dbReference type="PRINTS" id="PR00109">
    <property type="entry name" value="TYRKINASE"/>
</dbReference>
<dbReference type="GO" id="GO:0016301">
    <property type="term" value="F:kinase activity"/>
    <property type="evidence" value="ECO:0007669"/>
    <property type="project" value="UniProtKB-KW"/>
</dbReference>
<feature type="binding site" evidence="12">
    <location>
        <position position="867"/>
    </location>
    <ligand>
        <name>ATP</name>
        <dbReference type="ChEBI" id="CHEBI:30616"/>
    </ligand>
</feature>
<dbReference type="InterPro" id="IPR000719">
    <property type="entry name" value="Prot_kinase_dom"/>
</dbReference>
<feature type="domain" description="SH2" evidence="13">
    <location>
        <begin position="321"/>
        <end position="402"/>
    </location>
</feature>
<evidence type="ECO:0000259" key="15">
    <source>
        <dbReference type="PROSITE" id="PS50057"/>
    </source>
</evidence>
<accession>A0ABM1MUX8</accession>
<keyword evidence="3" id="KW-0808">Transferase</keyword>
<dbReference type="PROSITE" id="PS00109">
    <property type="entry name" value="PROTEIN_KINASE_TYR"/>
    <property type="match status" value="1"/>
</dbReference>
<keyword evidence="2" id="KW-0597">Phosphoprotein</keyword>
<dbReference type="Pfam" id="PF17887">
    <property type="entry name" value="Jak1_Phl"/>
    <property type="match status" value="1"/>
</dbReference>
<dbReference type="CDD" id="cd14473">
    <property type="entry name" value="FERM_B-lobe"/>
    <property type="match status" value="1"/>
</dbReference>
<dbReference type="PROSITE" id="PS50001">
    <property type="entry name" value="SH2"/>
    <property type="match status" value="1"/>
</dbReference>
<evidence type="ECO:0000259" key="13">
    <source>
        <dbReference type="PROSITE" id="PS50001"/>
    </source>
</evidence>
<evidence type="ECO:0000256" key="2">
    <source>
        <dbReference type="ARBA" id="ARBA00022553"/>
    </source>
</evidence>
<keyword evidence="6 17" id="KW-0418">Kinase</keyword>
<dbReference type="CDD" id="cd00192">
    <property type="entry name" value="PTKc"/>
    <property type="match status" value="1"/>
</dbReference>
<dbReference type="InterPro" id="IPR041155">
    <property type="entry name" value="FERM_F1"/>
</dbReference>
<evidence type="ECO:0000313" key="16">
    <source>
        <dbReference type="Proteomes" id="UP000695000"/>
    </source>
</evidence>
<dbReference type="GeneID" id="108564018"/>
<dbReference type="Pfam" id="PF18379">
    <property type="entry name" value="FERM_F1"/>
    <property type="match status" value="1"/>
</dbReference>
<keyword evidence="9" id="KW-0829">Tyrosine-protein kinase</keyword>
<dbReference type="Gene3D" id="3.30.505.10">
    <property type="entry name" value="SH2 domain"/>
    <property type="match status" value="1"/>
</dbReference>
<keyword evidence="8 11" id="KW-0727">SH2 domain</keyword>
<dbReference type="PANTHER" id="PTHR45807">
    <property type="entry name" value="TYROSINE-PROTEIN KINASE HOPSCOTCH"/>
    <property type="match status" value="1"/>
</dbReference>
<name>A0ABM1MUX8_NICVS</name>
<dbReference type="InterPro" id="IPR000980">
    <property type="entry name" value="SH2"/>
</dbReference>
<proteinExistence type="predicted"/>
<dbReference type="InterPro" id="IPR020635">
    <property type="entry name" value="Tyr_kinase_cat_dom"/>
</dbReference>
<keyword evidence="4" id="KW-0677">Repeat</keyword>
<comment type="catalytic activity">
    <reaction evidence="10">
        <text>L-tyrosyl-[protein] + ATP = O-phospho-L-tyrosyl-[protein] + ADP + H(+)</text>
        <dbReference type="Rhea" id="RHEA:10596"/>
        <dbReference type="Rhea" id="RHEA-COMP:10136"/>
        <dbReference type="Rhea" id="RHEA-COMP:20101"/>
        <dbReference type="ChEBI" id="CHEBI:15378"/>
        <dbReference type="ChEBI" id="CHEBI:30616"/>
        <dbReference type="ChEBI" id="CHEBI:46858"/>
        <dbReference type="ChEBI" id="CHEBI:61978"/>
        <dbReference type="ChEBI" id="CHEBI:456216"/>
        <dbReference type="EC" id="2.7.10.2"/>
    </reaction>
</comment>
<dbReference type="PRINTS" id="PR01823">
    <property type="entry name" value="JANUSKINASE"/>
</dbReference>
<evidence type="ECO:0000256" key="10">
    <source>
        <dbReference type="ARBA" id="ARBA00051245"/>
    </source>
</evidence>
<keyword evidence="5 12" id="KW-0547">Nucleotide-binding</keyword>
<sequence>MAEFALKIKTLTDNKLVPVQWSEELSAEDVCITLCKQLNISTVARHLFALRESTKCVYLHPSATFEPKSTSTFDLRIRFKVGDILWLKKIDIKAFDYYFHQARNDVLDSKIPDLVFEKYRRELMGLGVTDMYRVMLEKDIPRESVESEYKKYIPKEVLKKHMFFIKKPIHEILGKIGKSGHDAWYVKEEYLKQLEMMSSDYPIEEYKALTDQNGSLVHIIIRVTPFHPTEPGVKYCIDSKREKWVLICSIEELGFISIRMDCTVEIYRKNGIPFYMKFTSLSKMYSFVSLLDGYYRLSVKWTFNICKEVSTPSLQRLQAMKCHGPVGGEFSYAKLEEKRGNKPGCFILRESESKYNIIFVDVCMKDSLKPKTYKIERLSEEEFIFNDDLTRYSSIGQLMSSYGDPQKPIYLLECLPPSEYDKSPLLLCKEVNMSGDSLTDGAEDTSIPSVPVCINIKDLQVYKTQKKEGSEGFTSIYKGMWRHAKGKKMEIAMKILKTEHRERFLKDFLEMAGKWAFVQSNVIVRFFGLTLTSQLSVILEFVRLGPLDQYLRDNINIIKAVDLVEAVSNLASALWHLSENGIVHGHIRCRKLLVSCHDQNSFTVKLADPGIHSEYLPEEVHWLPLECYPNMNYSINAKTTAADVWAFGTTVWEIFMYGESIKRTDHVNAKKFYASGKRLSQPQNCPSDIYKLMLECWDADMHRRKQPQAISRDINQILYQVYNSRRVHAYAKIKNLYSHSTESIYSNYTESTNVTNQEDLISVFDMHENDSDLSKDSLWSVNSWSNQDATNNEACGLSSMMSNFNYSTATTSLESINAIQSIFELDDDCNVVLQGRIGQGFYGEVYKGTLEHIGDKESPPQLVAIKKLKSSAVSSCLQDFEREISIMKTLKHPNIVQILGVLQEPEISLVMEFVNHGSLQSYLKIYKDTLTSKQLLKYASDIAEGMHYLGSKNIVHRDLAARNILVVDENHVKISDFGLAQVVINDYYILTTVRELPIKWYALESLRDGKFSIKSDVWSYGVTMCEMFSNGDEPNLPVSETEGQEQQILLDALEKGTRFPCPLKCPQSVYVRVIYPCWYKDPHIRPSFQEIGVEIEKLLKEY</sequence>
<dbReference type="Pfam" id="PF21990">
    <property type="entry name" value="SH2_1"/>
    <property type="match status" value="1"/>
</dbReference>
<protein>
    <recommendedName>
        <fullName evidence="1">non-specific protein-tyrosine kinase</fullName>
        <ecNumber evidence="1">2.7.10.2</ecNumber>
    </recommendedName>
</protein>
<keyword evidence="7 12" id="KW-0067">ATP-binding</keyword>